<dbReference type="InterPro" id="IPR015424">
    <property type="entry name" value="PyrdxlP-dep_Trfase"/>
</dbReference>
<dbReference type="EMBL" id="JANFAV010000002">
    <property type="protein sequence ID" value="MCW6533895.1"/>
    <property type="molecule type" value="Genomic_DNA"/>
</dbReference>
<name>A0AA41Z4J0_9SPHN</name>
<comment type="similarity">
    <text evidence="2 6">Belongs to the class-III pyridoxal-phosphate-dependent aminotransferase family.</text>
</comment>
<dbReference type="PROSITE" id="PS00600">
    <property type="entry name" value="AA_TRANSFER_CLASS_3"/>
    <property type="match status" value="1"/>
</dbReference>
<dbReference type="GO" id="GO:0030170">
    <property type="term" value="F:pyridoxal phosphate binding"/>
    <property type="evidence" value="ECO:0007669"/>
    <property type="project" value="InterPro"/>
</dbReference>
<evidence type="ECO:0000256" key="6">
    <source>
        <dbReference type="RuleBase" id="RU003560"/>
    </source>
</evidence>
<reference evidence="7" key="1">
    <citation type="submission" date="2022-06" db="EMBL/GenBank/DDBJ databases">
        <title>Sphingomonas sp. nov. isolated from rhizosphere soil of tomato.</title>
        <authorList>
            <person name="Dong H."/>
            <person name="Gao R."/>
        </authorList>
    </citation>
    <scope>NUCLEOTIDE SEQUENCE</scope>
    <source>
        <strain evidence="7">MMSM24</strain>
    </source>
</reference>
<evidence type="ECO:0000313" key="8">
    <source>
        <dbReference type="Proteomes" id="UP001165565"/>
    </source>
</evidence>
<dbReference type="PIRSF" id="PIRSF000521">
    <property type="entry name" value="Transaminase_4ab_Lys_Orn"/>
    <property type="match status" value="1"/>
</dbReference>
<dbReference type="InterPro" id="IPR015422">
    <property type="entry name" value="PyrdxlP-dep_Trfase_small"/>
</dbReference>
<dbReference type="Gene3D" id="3.90.1150.10">
    <property type="entry name" value="Aspartate Aminotransferase, domain 1"/>
    <property type="match status" value="1"/>
</dbReference>
<dbReference type="PANTHER" id="PTHR11986:SF58">
    <property type="entry name" value="LEUCINE_METHIONINE RACEMASE"/>
    <property type="match status" value="1"/>
</dbReference>
<dbReference type="GO" id="GO:0042802">
    <property type="term" value="F:identical protein binding"/>
    <property type="evidence" value="ECO:0007669"/>
    <property type="project" value="TreeGrafter"/>
</dbReference>
<evidence type="ECO:0000256" key="1">
    <source>
        <dbReference type="ARBA" id="ARBA00001933"/>
    </source>
</evidence>
<dbReference type="FunFam" id="3.40.640.10:FF:000013">
    <property type="entry name" value="4-aminobutyrate aminotransferase"/>
    <property type="match status" value="1"/>
</dbReference>
<dbReference type="SUPFAM" id="SSF53383">
    <property type="entry name" value="PLP-dependent transferases"/>
    <property type="match status" value="1"/>
</dbReference>
<sequence length="430" mass="44961">MRHCEHPTGGPVTNADLLKRREAAVPRGVATATPVFAGKAANAELWDVEGRRFIDFVGGIAVLNVGHRHPKIVAAVAGQLDLYSHTAFQVVAYEPYVALAERLNALAPMAGAAKTIFFSTGAEATENAVKIARAATRRSGVIAFRGGFHGRTLFASALTGKVAPYKQQFGVMPPGVFHAPFPDAEAGISSEASLAALDDLFAADIAPHDVAAIIIEPVQGEGGFRIAPVDFVRQLRAICDRHGILLIADEVQTGFARTARMFAIEHYGVEPDLMAVAKSMGGGFPLSGVIGRADIMDSVEPGGLGGTYAGSPIACAAGHAVLDVIAEERLLDRAEAIGAIAERRLEQLAARNDTPPITGIRRLGAMIAFDLPDAATTKALCAEALSRGLILLSCGVDGRTIRILVPLTVSDAVLDEGLAILGEALAETRG</sequence>
<dbReference type="Gene3D" id="3.40.640.10">
    <property type="entry name" value="Type I PLP-dependent aspartate aminotransferase-like (Major domain)"/>
    <property type="match status" value="1"/>
</dbReference>
<protein>
    <submittedName>
        <fullName evidence="7">4-aminobutyrate--2-oxoglutarate transaminase</fullName>
        <ecNumber evidence="7">2.6.1.19</ecNumber>
    </submittedName>
</protein>
<keyword evidence="8" id="KW-1185">Reference proteome</keyword>
<dbReference type="CDD" id="cd00610">
    <property type="entry name" value="OAT_like"/>
    <property type="match status" value="1"/>
</dbReference>
<dbReference type="Pfam" id="PF00202">
    <property type="entry name" value="Aminotran_3"/>
    <property type="match status" value="1"/>
</dbReference>
<organism evidence="7 8">
    <name type="scientific">Sphingomonas lycopersici</name>
    <dbReference type="NCBI Taxonomy" id="2951807"/>
    <lineage>
        <taxon>Bacteria</taxon>
        <taxon>Pseudomonadati</taxon>
        <taxon>Pseudomonadota</taxon>
        <taxon>Alphaproteobacteria</taxon>
        <taxon>Sphingomonadales</taxon>
        <taxon>Sphingomonadaceae</taxon>
        <taxon>Sphingomonas</taxon>
    </lineage>
</organism>
<evidence type="ECO:0000256" key="4">
    <source>
        <dbReference type="ARBA" id="ARBA00022679"/>
    </source>
</evidence>
<dbReference type="EC" id="2.6.1.19" evidence="7"/>
<dbReference type="PANTHER" id="PTHR11986">
    <property type="entry name" value="AMINOTRANSFERASE CLASS III"/>
    <property type="match status" value="1"/>
</dbReference>
<dbReference type="InterPro" id="IPR015421">
    <property type="entry name" value="PyrdxlP-dep_Trfase_major"/>
</dbReference>
<evidence type="ECO:0000256" key="5">
    <source>
        <dbReference type="ARBA" id="ARBA00022898"/>
    </source>
</evidence>
<evidence type="ECO:0000256" key="2">
    <source>
        <dbReference type="ARBA" id="ARBA00008954"/>
    </source>
</evidence>
<dbReference type="GO" id="GO:0034386">
    <property type="term" value="F:4-aminobutyrate:2-oxoglutarate transaminase activity"/>
    <property type="evidence" value="ECO:0007669"/>
    <property type="project" value="UniProtKB-EC"/>
</dbReference>
<dbReference type="InterPro" id="IPR050103">
    <property type="entry name" value="Class-III_PLP-dep_AT"/>
</dbReference>
<evidence type="ECO:0000256" key="3">
    <source>
        <dbReference type="ARBA" id="ARBA00022576"/>
    </source>
</evidence>
<dbReference type="AlphaFoldDB" id="A0AA41Z4J0"/>
<keyword evidence="5 6" id="KW-0663">Pyridoxal phosphate</keyword>
<comment type="cofactor">
    <cofactor evidence="1">
        <name>pyridoxal 5'-phosphate</name>
        <dbReference type="ChEBI" id="CHEBI:597326"/>
    </cofactor>
</comment>
<comment type="caution">
    <text evidence="7">The sequence shown here is derived from an EMBL/GenBank/DDBJ whole genome shotgun (WGS) entry which is preliminary data.</text>
</comment>
<proteinExistence type="inferred from homology"/>
<dbReference type="InterPro" id="IPR049704">
    <property type="entry name" value="Aminotrans_3_PPA_site"/>
</dbReference>
<dbReference type="InterPro" id="IPR004632">
    <property type="entry name" value="4NH2But_aminotransferase_bac"/>
</dbReference>
<dbReference type="Proteomes" id="UP001165565">
    <property type="component" value="Unassembled WGS sequence"/>
</dbReference>
<dbReference type="InterPro" id="IPR005814">
    <property type="entry name" value="Aminotrans_3"/>
</dbReference>
<keyword evidence="3 7" id="KW-0032">Aminotransferase</keyword>
<dbReference type="GO" id="GO:0009448">
    <property type="term" value="P:gamma-aminobutyric acid metabolic process"/>
    <property type="evidence" value="ECO:0007669"/>
    <property type="project" value="InterPro"/>
</dbReference>
<dbReference type="NCBIfam" id="TIGR00700">
    <property type="entry name" value="GABAtrnsam"/>
    <property type="match status" value="1"/>
</dbReference>
<accession>A0AA41Z4J0</accession>
<gene>
    <name evidence="7" type="primary">gabT</name>
    <name evidence="7" type="ORF">NEE01_03775</name>
</gene>
<dbReference type="RefSeq" id="WP_265267938.1">
    <property type="nucleotide sequence ID" value="NZ_JANFAV010000002.1"/>
</dbReference>
<keyword evidence="4 7" id="KW-0808">Transferase</keyword>
<evidence type="ECO:0000313" key="7">
    <source>
        <dbReference type="EMBL" id="MCW6533895.1"/>
    </source>
</evidence>